<evidence type="ECO:0000313" key="2">
    <source>
        <dbReference type="EMBL" id="KAK8601220.1"/>
    </source>
</evidence>
<feature type="compositionally biased region" description="Polar residues" evidence="1">
    <location>
        <begin position="53"/>
        <end position="92"/>
    </location>
</feature>
<name>A0ABR2GEP9_9ROSI</name>
<proteinExistence type="predicted"/>
<dbReference type="Proteomes" id="UP001472677">
    <property type="component" value="Unassembled WGS sequence"/>
</dbReference>
<protein>
    <submittedName>
        <fullName evidence="2">Uncharacterized protein</fullName>
    </submittedName>
</protein>
<organism evidence="2 3">
    <name type="scientific">Hibiscus sabdariffa</name>
    <name type="common">roselle</name>
    <dbReference type="NCBI Taxonomy" id="183260"/>
    <lineage>
        <taxon>Eukaryota</taxon>
        <taxon>Viridiplantae</taxon>
        <taxon>Streptophyta</taxon>
        <taxon>Embryophyta</taxon>
        <taxon>Tracheophyta</taxon>
        <taxon>Spermatophyta</taxon>
        <taxon>Magnoliopsida</taxon>
        <taxon>eudicotyledons</taxon>
        <taxon>Gunneridae</taxon>
        <taxon>Pentapetalae</taxon>
        <taxon>rosids</taxon>
        <taxon>malvids</taxon>
        <taxon>Malvales</taxon>
        <taxon>Malvaceae</taxon>
        <taxon>Malvoideae</taxon>
        <taxon>Hibiscus</taxon>
    </lineage>
</organism>
<evidence type="ECO:0000313" key="3">
    <source>
        <dbReference type="Proteomes" id="UP001472677"/>
    </source>
</evidence>
<feature type="region of interest" description="Disordered" evidence="1">
    <location>
        <begin position="53"/>
        <end position="93"/>
    </location>
</feature>
<reference evidence="2 3" key="1">
    <citation type="journal article" date="2024" name="G3 (Bethesda)">
        <title>Genome assembly of Hibiscus sabdariffa L. provides insights into metabolisms of medicinal natural products.</title>
        <authorList>
            <person name="Kim T."/>
        </authorList>
    </citation>
    <scope>NUCLEOTIDE SEQUENCE [LARGE SCALE GENOMIC DNA]</scope>
    <source>
        <strain evidence="2">TK-2024</strain>
        <tissue evidence="2">Old leaves</tissue>
    </source>
</reference>
<dbReference type="EMBL" id="JBBPBM010000001">
    <property type="protein sequence ID" value="KAK8601220.1"/>
    <property type="molecule type" value="Genomic_DNA"/>
</dbReference>
<accession>A0ABR2GEP9</accession>
<sequence length="106" mass="11287">MGSSVVRSSRRSKPVTVEVEELVCARETRQINAEELGVNSPVELEASIVQQATVAHSAENESSTAQSTSIDQSAATNDIFPPTTSEFPSASDSVDRVVEDNVACFT</sequence>
<keyword evidence="3" id="KW-1185">Reference proteome</keyword>
<gene>
    <name evidence="2" type="ORF">V6N12_051061</name>
</gene>
<comment type="caution">
    <text evidence="2">The sequence shown here is derived from an EMBL/GenBank/DDBJ whole genome shotgun (WGS) entry which is preliminary data.</text>
</comment>
<evidence type="ECO:0000256" key="1">
    <source>
        <dbReference type="SAM" id="MobiDB-lite"/>
    </source>
</evidence>